<organism evidence="1 2">
    <name type="scientific">Bacillus phage PM1</name>
    <dbReference type="NCBI Taxonomy" id="547228"/>
    <lineage>
        <taxon>Viruses</taxon>
        <taxon>Duplodnaviria</taxon>
        <taxon>Heunggongvirae</taxon>
        <taxon>Uroviricota</taxon>
        <taxon>Caudoviricetes</taxon>
        <taxon>Pemunavirus</taxon>
        <taxon>Pemunavirus PM1</taxon>
    </lineage>
</organism>
<dbReference type="KEGG" id="vg:15042042"/>
<evidence type="ECO:0000313" key="2">
    <source>
        <dbReference type="Proteomes" id="UP000011861"/>
    </source>
</evidence>
<accession>M4ZRI1</accession>
<name>M4ZRI1_9CAUD</name>
<sequence length="73" mass="8826">MKTHWLSIRYKPPFKRSVGHRCPWKGISTLNELMERYGFNLNHIEEMKVETREENGLTQVTEYDKEKIRGLFK</sequence>
<reference evidence="1 2" key="1">
    <citation type="journal article" date="2013" name="Virus Genes">
        <title>Complete nucleotide sequence of Bacillus subtilis (natto) bacteriophage PM1, a phage associated with disruption of food production.</title>
        <authorList>
            <person name="Umene K."/>
            <person name="Shiraishi A."/>
        </authorList>
    </citation>
    <scope>NUCLEOTIDE SEQUENCE [LARGE SCALE GENOMIC DNA]</scope>
    <source>
        <strain evidence="1">PM1</strain>
    </source>
</reference>
<protein>
    <submittedName>
        <fullName evidence="1">Uncharacterized protein</fullName>
    </submittedName>
</protein>
<dbReference type="RefSeq" id="YP_007678047.1">
    <property type="nucleotide sequence ID" value="NC_020883.1"/>
</dbReference>
<dbReference type="EMBL" id="AB711120">
    <property type="protein sequence ID" value="BAM99101.1"/>
    <property type="molecule type" value="Genomic_DNA"/>
</dbReference>
<dbReference type="Proteomes" id="UP000011861">
    <property type="component" value="Segment"/>
</dbReference>
<keyword evidence="2" id="KW-1185">Reference proteome</keyword>
<dbReference type="GeneID" id="15042042"/>
<evidence type="ECO:0000313" key="1">
    <source>
        <dbReference type="EMBL" id="BAM99101.1"/>
    </source>
</evidence>
<proteinExistence type="predicted"/>